<name>A0ABQ7NW53_BRACM</name>
<proteinExistence type="predicted"/>
<protein>
    <submittedName>
        <fullName evidence="1">Uncharacterized protein</fullName>
    </submittedName>
</protein>
<evidence type="ECO:0000313" key="2">
    <source>
        <dbReference type="Proteomes" id="UP000823674"/>
    </source>
</evidence>
<comment type="caution">
    <text evidence="1">The sequence shown here is derived from an EMBL/GenBank/DDBJ whole genome shotgun (WGS) entry which is preliminary data.</text>
</comment>
<evidence type="ECO:0000313" key="1">
    <source>
        <dbReference type="EMBL" id="KAG5415082.1"/>
    </source>
</evidence>
<gene>
    <name evidence="1" type="primary">A01p026230.1_BraROA</name>
    <name evidence="1" type="ORF">IGI04_002649</name>
</gene>
<dbReference type="Proteomes" id="UP000823674">
    <property type="component" value="Chromosome A01"/>
</dbReference>
<dbReference type="EMBL" id="JADBGQ010000001">
    <property type="protein sequence ID" value="KAG5415082.1"/>
    <property type="molecule type" value="Genomic_DNA"/>
</dbReference>
<organism evidence="1 2">
    <name type="scientific">Brassica rapa subsp. trilocularis</name>
    <dbReference type="NCBI Taxonomy" id="1813537"/>
    <lineage>
        <taxon>Eukaryota</taxon>
        <taxon>Viridiplantae</taxon>
        <taxon>Streptophyta</taxon>
        <taxon>Embryophyta</taxon>
        <taxon>Tracheophyta</taxon>
        <taxon>Spermatophyta</taxon>
        <taxon>Magnoliopsida</taxon>
        <taxon>eudicotyledons</taxon>
        <taxon>Gunneridae</taxon>
        <taxon>Pentapetalae</taxon>
        <taxon>rosids</taxon>
        <taxon>malvids</taxon>
        <taxon>Brassicales</taxon>
        <taxon>Brassicaceae</taxon>
        <taxon>Brassiceae</taxon>
        <taxon>Brassica</taxon>
    </lineage>
</organism>
<accession>A0ABQ7NW53</accession>
<reference evidence="1 2" key="1">
    <citation type="submission" date="2021-03" db="EMBL/GenBank/DDBJ databases">
        <authorList>
            <person name="King G.J."/>
            <person name="Bancroft I."/>
            <person name="Baten A."/>
            <person name="Bloomfield J."/>
            <person name="Borpatragohain P."/>
            <person name="He Z."/>
            <person name="Irish N."/>
            <person name="Irwin J."/>
            <person name="Liu K."/>
            <person name="Mauleon R.P."/>
            <person name="Moore J."/>
            <person name="Morris R."/>
            <person name="Ostergaard L."/>
            <person name="Wang B."/>
            <person name="Wells R."/>
        </authorList>
    </citation>
    <scope>NUCLEOTIDE SEQUENCE [LARGE SCALE GENOMIC DNA]</scope>
    <source>
        <strain evidence="1">R-o-18</strain>
        <tissue evidence="1">Leaf</tissue>
    </source>
</reference>
<sequence length="138" mass="15734">MLITSSNNGEFLHLLAVLKRVSVRPQPRRFRDSTIVSQDVDALALQSYIGMDKSLGILSPSIYIYLSFSFSIFSHQIEFLCNFNCRLSLPRGAYLCWHYHSSMTIPHTRNKQQQAFERVSILTIGLTSTDITWCCTAP</sequence>
<keyword evidence="2" id="KW-1185">Reference proteome</keyword>